<dbReference type="PANTHER" id="PTHR23257">
    <property type="entry name" value="SERINE-THREONINE PROTEIN KINASE"/>
    <property type="match status" value="1"/>
</dbReference>
<dbReference type="InterPro" id="IPR001245">
    <property type="entry name" value="Ser-Thr/Tyr_kinase_cat_dom"/>
</dbReference>
<dbReference type="SUPFAM" id="SSF56112">
    <property type="entry name" value="Protein kinase-like (PK-like)"/>
    <property type="match status" value="1"/>
</dbReference>
<gene>
    <name evidence="2" type="ORF">M407DRAFT_49135</name>
</gene>
<dbReference type="STRING" id="1051891.A0A0C3Q2J2"/>
<dbReference type="HOGENOM" id="CLU_000288_7_18_1"/>
<dbReference type="Gene3D" id="1.10.510.10">
    <property type="entry name" value="Transferase(Phosphotransferase) domain 1"/>
    <property type="match status" value="1"/>
</dbReference>
<dbReference type="InterPro" id="IPR050167">
    <property type="entry name" value="Ser_Thr_protein_kinase"/>
</dbReference>
<dbReference type="GO" id="GO:0004672">
    <property type="term" value="F:protein kinase activity"/>
    <property type="evidence" value="ECO:0007669"/>
    <property type="project" value="InterPro"/>
</dbReference>
<evidence type="ECO:0000259" key="1">
    <source>
        <dbReference type="PROSITE" id="PS50011"/>
    </source>
</evidence>
<dbReference type="InterPro" id="IPR000719">
    <property type="entry name" value="Prot_kinase_dom"/>
</dbReference>
<feature type="non-terminal residue" evidence="2">
    <location>
        <position position="139"/>
    </location>
</feature>
<accession>A0A0C3Q2J2</accession>
<dbReference type="InterPro" id="IPR011009">
    <property type="entry name" value="Kinase-like_dom_sf"/>
</dbReference>
<evidence type="ECO:0000313" key="3">
    <source>
        <dbReference type="Proteomes" id="UP000054248"/>
    </source>
</evidence>
<dbReference type="EMBL" id="KN823103">
    <property type="protein sequence ID" value="KIO22700.1"/>
    <property type="molecule type" value="Genomic_DNA"/>
</dbReference>
<dbReference type="GO" id="GO:0007165">
    <property type="term" value="P:signal transduction"/>
    <property type="evidence" value="ECO:0007669"/>
    <property type="project" value="TreeGrafter"/>
</dbReference>
<reference evidence="3" key="2">
    <citation type="submission" date="2015-01" db="EMBL/GenBank/DDBJ databases">
        <title>Evolutionary Origins and Diversification of the Mycorrhizal Mutualists.</title>
        <authorList>
            <consortium name="DOE Joint Genome Institute"/>
            <consortium name="Mycorrhizal Genomics Consortium"/>
            <person name="Kohler A."/>
            <person name="Kuo A."/>
            <person name="Nagy L.G."/>
            <person name="Floudas D."/>
            <person name="Copeland A."/>
            <person name="Barry K.W."/>
            <person name="Cichocki N."/>
            <person name="Veneault-Fourrey C."/>
            <person name="LaButti K."/>
            <person name="Lindquist E.A."/>
            <person name="Lipzen A."/>
            <person name="Lundell T."/>
            <person name="Morin E."/>
            <person name="Murat C."/>
            <person name="Riley R."/>
            <person name="Ohm R."/>
            <person name="Sun H."/>
            <person name="Tunlid A."/>
            <person name="Henrissat B."/>
            <person name="Grigoriev I.V."/>
            <person name="Hibbett D.S."/>
            <person name="Martin F."/>
        </authorList>
    </citation>
    <scope>NUCLEOTIDE SEQUENCE [LARGE SCALE GENOMIC DNA]</scope>
    <source>
        <strain evidence="3">MUT 4182</strain>
    </source>
</reference>
<dbReference type="GO" id="GO:0005524">
    <property type="term" value="F:ATP binding"/>
    <property type="evidence" value="ECO:0007669"/>
    <property type="project" value="InterPro"/>
</dbReference>
<dbReference type="AlphaFoldDB" id="A0A0C3Q2J2"/>
<dbReference type="Proteomes" id="UP000054248">
    <property type="component" value="Unassembled WGS sequence"/>
</dbReference>
<reference evidence="2 3" key="1">
    <citation type="submission" date="2014-04" db="EMBL/GenBank/DDBJ databases">
        <authorList>
            <consortium name="DOE Joint Genome Institute"/>
            <person name="Kuo A."/>
            <person name="Girlanda M."/>
            <person name="Perotto S."/>
            <person name="Kohler A."/>
            <person name="Nagy L.G."/>
            <person name="Floudas D."/>
            <person name="Copeland A."/>
            <person name="Barry K.W."/>
            <person name="Cichocki N."/>
            <person name="Veneault-Fourrey C."/>
            <person name="LaButti K."/>
            <person name="Lindquist E.A."/>
            <person name="Lipzen A."/>
            <person name="Lundell T."/>
            <person name="Morin E."/>
            <person name="Murat C."/>
            <person name="Sun H."/>
            <person name="Tunlid A."/>
            <person name="Henrissat B."/>
            <person name="Grigoriev I.V."/>
            <person name="Hibbett D.S."/>
            <person name="Martin F."/>
            <person name="Nordberg H.P."/>
            <person name="Cantor M.N."/>
            <person name="Hua S.X."/>
        </authorList>
    </citation>
    <scope>NUCLEOTIDE SEQUENCE [LARGE SCALE GENOMIC DNA]</scope>
    <source>
        <strain evidence="2 3">MUT 4182</strain>
    </source>
</reference>
<dbReference type="Pfam" id="PF07714">
    <property type="entry name" value="PK_Tyr_Ser-Thr"/>
    <property type="match status" value="1"/>
</dbReference>
<sequence>KQENILLSDEGQPLLADFGLSTILGDEKMYSSSHRVGGSLAWMAPECMTGEARSCRSDVYSFGNVAFAVLTGELPYNGLADYRIILKVCDETSPGVPVEDWSKYPQLRGSIGDLLRACWSRSPEARPSISTIVERLTTL</sequence>
<keyword evidence="3" id="KW-1185">Reference proteome</keyword>
<feature type="domain" description="Protein kinase" evidence="1">
    <location>
        <begin position="1"/>
        <end position="139"/>
    </location>
</feature>
<feature type="non-terminal residue" evidence="2">
    <location>
        <position position="1"/>
    </location>
</feature>
<name>A0A0C3Q2J2_9AGAM</name>
<dbReference type="OrthoDB" id="4062651at2759"/>
<organism evidence="2 3">
    <name type="scientific">Tulasnella calospora MUT 4182</name>
    <dbReference type="NCBI Taxonomy" id="1051891"/>
    <lineage>
        <taxon>Eukaryota</taxon>
        <taxon>Fungi</taxon>
        <taxon>Dikarya</taxon>
        <taxon>Basidiomycota</taxon>
        <taxon>Agaricomycotina</taxon>
        <taxon>Agaricomycetes</taxon>
        <taxon>Cantharellales</taxon>
        <taxon>Tulasnellaceae</taxon>
        <taxon>Tulasnella</taxon>
    </lineage>
</organism>
<evidence type="ECO:0000313" key="2">
    <source>
        <dbReference type="EMBL" id="KIO22700.1"/>
    </source>
</evidence>
<protein>
    <recommendedName>
        <fullName evidence="1">Protein kinase domain-containing protein</fullName>
    </recommendedName>
</protein>
<proteinExistence type="predicted"/>
<dbReference type="GO" id="GO:0005737">
    <property type="term" value="C:cytoplasm"/>
    <property type="evidence" value="ECO:0007669"/>
    <property type="project" value="TreeGrafter"/>
</dbReference>
<dbReference type="PROSITE" id="PS50011">
    <property type="entry name" value="PROTEIN_KINASE_DOM"/>
    <property type="match status" value="1"/>
</dbReference>